<dbReference type="Proteomes" id="UP000269721">
    <property type="component" value="Unassembled WGS sequence"/>
</dbReference>
<feature type="non-terminal residue" evidence="4">
    <location>
        <position position="72"/>
    </location>
</feature>
<dbReference type="InterPro" id="IPR002509">
    <property type="entry name" value="NODB_dom"/>
</dbReference>
<evidence type="ECO:0000256" key="1">
    <source>
        <dbReference type="ARBA" id="ARBA00022723"/>
    </source>
</evidence>
<reference evidence="5" key="1">
    <citation type="journal article" date="2018" name="Nat. Microbiol.">
        <title>Leveraging single-cell genomics to expand the fungal tree of life.</title>
        <authorList>
            <person name="Ahrendt S.R."/>
            <person name="Quandt C.A."/>
            <person name="Ciobanu D."/>
            <person name="Clum A."/>
            <person name="Salamov A."/>
            <person name="Andreopoulos B."/>
            <person name="Cheng J.F."/>
            <person name="Woyke T."/>
            <person name="Pelin A."/>
            <person name="Henrissat B."/>
            <person name="Reynolds N.K."/>
            <person name="Benny G.L."/>
            <person name="Smith M.E."/>
            <person name="James T.Y."/>
            <person name="Grigoriev I.V."/>
        </authorList>
    </citation>
    <scope>NUCLEOTIDE SEQUENCE [LARGE SCALE GENOMIC DNA]</scope>
</reference>
<gene>
    <name evidence="4" type="ORF">BDK51DRAFT_8082</name>
</gene>
<dbReference type="GO" id="GO:0046872">
    <property type="term" value="F:metal ion binding"/>
    <property type="evidence" value="ECO:0007669"/>
    <property type="project" value="UniProtKB-KW"/>
</dbReference>
<keyword evidence="5" id="KW-1185">Reference proteome</keyword>
<dbReference type="InterPro" id="IPR011330">
    <property type="entry name" value="Glyco_hydro/deAcase_b/a-brl"/>
</dbReference>
<dbReference type="PANTHER" id="PTHR10587:SF133">
    <property type="entry name" value="CHITIN DEACETYLASE 1-RELATED"/>
    <property type="match status" value="1"/>
</dbReference>
<dbReference type="GO" id="GO:0016020">
    <property type="term" value="C:membrane"/>
    <property type="evidence" value="ECO:0007669"/>
    <property type="project" value="TreeGrafter"/>
</dbReference>
<keyword evidence="2" id="KW-0378">Hydrolase</keyword>
<dbReference type="Gene3D" id="3.20.20.370">
    <property type="entry name" value="Glycoside hydrolase/deacetylase"/>
    <property type="match status" value="1"/>
</dbReference>
<dbReference type="PANTHER" id="PTHR10587">
    <property type="entry name" value="GLYCOSYL TRANSFERASE-RELATED"/>
    <property type="match status" value="1"/>
</dbReference>
<name>A0A4P9W5I0_9FUNG</name>
<dbReference type="AlphaFoldDB" id="A0A4P9W5I0"/>
<sequence length="72" mass="8344">HTWTHHLITALNSEQLVAEIKYNEAIIYKTIGKIPLFFRPPYGDNDDRTRAIVAAMGYRTVIWNFDTHDAVN</sequence>
<keyword evidence="1" id="KW-0479">Metal-binding</keyword>
<evidence type="ECO:0000256" key="2">
    <source>
        <dbReference type="ARBA" id="ARBA00022801"/>
    </source>
</evidence>
<evidence type="ECO:0000259" key="3">
    <source>
        <dbReference type="PROSITE" id="PS51677"/>
    </source>
</evidence>
<dbReference type="GO" id="GO:0004099">
    <property type="term" value="F:chitin deacetylase activity"/>
    <property type="evidence" value="ECO:0007669"/>
    <property type="project" value="TreeGrafter"/>
</dbReference>
<dbReference type="EMBL" id="KZ998076">
    <property type="protein sequence ID" value="RKO86583.1"/>
    <property type="molecule type" value="Genomic_DNA"/>
</dbReference>
<feature type="domain" description="NodB homology" evidence="3">
    <location>
        <begin position="1"/>
        <end position="72"/>
    </location>
</feature>
<dbReference type="GO" id="GO:0009272">
    <property type="term" value="P:fungal-type cell wall biogenesis"/>
    <property type="evidence" value="ECO:0007669"/>
    <property type="project" value="UniProtKB-ARBA"/>
</dbReference>
<dbReference type="SUPFAM" id="SSF88713">
    <property type="entry name" value="Glycoside hydrolase/deacetylase"/>
    <property type="match status" value="1"/>
</dbReference>
<evidence type="ECO:0000313" key="5">
    <source>
        <dbReference type="Proteomes" id="UP000269721"/>
    </source>
</evidence>
<proteinExistence type="predicted"/>
<feature type="non-terminal residue" evidence="4">
    <location>
        <position position="1"/>
    </location>
</feature>
<dbReference type="OrthoDB" id="2145317at2759"/>
<organism evidence="4 5">
    <name type="scientific">Blyttiomyces helicus</name>
    <dbReference type="NCBI Taxonomy" id="388810"/>
    <lineage>
        <taxon>Eukaryota</taxon>
        <taxon>Fungi</taxon>
        <taxon>Fungi incertae sedis</taxon>
        <taxon>Chytridiomycota</taxon>
        <taxon>Chytridiomycota incertae sedis</taxon>
        <taxon>Chytridiomycetes</taxon>
        <taxon>Chytridiomycetes incertae sedis</taxon>
        <taxon>Blyttiomyces</taxon>
    </lineage>
</organism>
<dbReference type="InterPro" id="IPR050248">
    <property type="entry name" value="Polysacc_deacetylase_ArnD"/>
</dbReference>
<dbReference type="PROSITE" id="PS51677">
    <property type="entry name" value="NODB"/>
    <property type="match status" value="1"/>
</dbReference>
<dbReference type="GO" id="GO:0005975">
    <property type="term" value="P:carbohydrate metabolic process"/>
    <property type="evidence" value="ECO:0007669"/>
    <property type="project" value="InterPro"/>
</dbReference>
<accession>A0A4P9W5I0</accession>
<evidence type="ECO:0000313" key="4">
    <source>
        <dbReference type="EMBL" id="RKO86583.1"/>
    </source>
</evidence>
<protein>
    <recommendedName>
        <fullName evidence="3">NodB homology domain-containing protein</fullName>
    </recommendedName>
</protein>
<dbReference type="Pfam" id="PF01522">
    <property type="entry name" value="Polysacc_deac_1"/>
    <property type="match status" value="1"/>
</dbReference>